<dbReference type="Proteomes" id="UP001168821">
    <property type="component" value="Unassembled WGS sequence"/>
</dbReference>
<organism evidence="1 2">
    <name type="scientific">Zophobas morio</name>
    <dbReference type="NCBI Taxonomy" id="2755281"/>
    <lineage>
        <taxon>Eukaryota</taxon>
        <taxon>Metazoa</taxon>
        <taxon>Ecdysozoa</taxon>
        <taxon>Arthropoda</taxon>
        <taxon>Hexapoda</taxon>
        <taxon>Insecta</taxon>
        <taxon>Pterygota</taxon>
        <taxon>Neoptera</taxon>
        <taxon>Endopterygota</taxon>
        <taxon>Coleoptera</taxon>
        <taxon>Polyphaga</taxon>
        <taxon>Cucujiformia</taxon>
        <taxon>Tenebrionidae</taxon>
        <taxon>Zophobas</taxon>
    </lineage>
</organism>
<dbReference type="EMBL" id="JALNTZ010000005">
    <property type="protein sequence ID" value="KAJ3650446.1"/>
    <property type="molecule type" value="Genomic_DNA"/>
</dbReference>
<dbReference type="AlphaFoldDB" id="A0AA38I7I0"/>
<sequence length="275" mass="33058">MWAHCYRLNAGINTNMAIESLNKFIKYDELNKKRNNTIEKLLEMLDRVVEDKEWNRIIETERPSTETYQSRIVRDRHRKAENLQNMVEEVGFGEFSVRSNSSKIYKVVYGDRVCRNDCRLMYCVVCQICLHHYKCQCPEFMVKNNMHMVALFERERYECGLGQTKDTFTDIEEHNYWKRVLMETENEHNHCDMQKNEEVKMLIENNQQTPLPLDDETFRKLKQESLNNTLNALNIDDFKELMSNIDGWLRKKNEKTLTKKRVQETQQYYPVSEQI</sequence>
<proteinExistence type="predicted"/>
<evidence type="ECO:0000313" key="1">
    <source>
        <dbReference type="EMBL" id="KAJ3650446.1"/>
    </source>
</evidence>
<protein>
    <submittedName>
        <fullName evidence="1">Uncharacterized protein</fullName>
    </submittedName>
</protein>
<evidence type="ECO:0000313" key="2">
    <source>
        <dbReference type="Proteomes" id="UP001168821"/>
    </source>
</evidence>
<accession>A0AA38I7I0</accession>
<keyword evidence="2" id="KW-1185">Reference proteome</keyword>
<gene>
    <name evidence="1" type="ORF">Zmor_016547</name>
</gene>
<name>A0AA38I7I0_9CUCU</name>
<comment type="caution">
    <text evidence="1">The sequence shown here is derived from an EMBL/GenBank/DDBJ whole genome shotgun (WGS) entry which is preliminary data.</text>
</comment>
<reference evidence="1" key="1">
    <citation type="journal article" date="2023" name="G3 (Bethesda)">
        <title>Whole genome assemblies of Zophobas morio and Tenebrio molitor.</title>
        <authorList>
            <person name="Kaur S."/>
            <person name="Stinson S.A."/>
            <person name="diCenzo G.C."/>
        </authorList>
    </citation>
    <scope>NUCLEOTIDE SEQUENCE</scope>
    <source>
        <strain evidence="1">QUZm001</strain>
    </source>
</reference>